<dbReference type="EMBL" id="MT143133">
    <property type="protein sequence ID" value="QJA93236.1"/>
    <property type="molecule type" value="Genomic_DNA"/>
</dbReference>
<accession>A0A6M3LDP8</accession>
<name>A0A6M3LDP8_9ZZZZ</name>
<protein>
    <submittedName>
        <fullName evidence="1">Uncharacterized protein</fullName>
    </submittedName>
</protein>
<dbReference type="AlphaFoldDB" id="A0A6M3LDP8"/>
<evidence type="ECO:0000313" key="1">
    <source>
        <dbReference type="EMBL" id="QJA93236.1"/>
    </source>
</evidence>
<sequence length="58" mass="7054">MKVYCEECKYFKHLANNWEQCIEPFNLGNWKSKDIPREEPDVRNINNDCVDFKEKKES</sequence>
<organism evidence="1">
    <name type="scientific">viral metagenome</name>
    <dbReference type="NCBI Taxonomy" id="1070528"/>
    <lineage>
        <taxon>unclassified sequences</taxon>
        <taxon>metagenomes</taxon>
        <taxon>organismal metagenomes</taxon>
    </lineage>
</organism>
<gene>
    <name evidence="1" type="ORF">MM415B04309_0003</name>
</gene>
<proteinExistence type="predicted"/>
<reference evidence="1" key="1">
    <citation type="submission" date="2020-03" db="EMBL/GenBank/DDBJ databases">
        <title>The deep terrestrial virosphere.</title>
        <authorList>
            <person name="Holmfeldt K."/>
            <person name="Nilsson E."/>
            <person name="Simone D."/>
            <person name="Lopez-Fernandez M."/>
            <person name="Wu X."/>
            <person name="de Brujin I."/>
            <person name="Lundin D."/>
            <person name="Andersson A."/>
            <person name="Bertilsson S."/>
            <person name="Dopson M."/>
        </authorList>
    </citation>
    <scope>NUCLEOTIDE SEQUENCE</scope>
    <source>
        <strain evidence="1">MM415B04309</strain>
    </source>
</reference>